<evidence type="ECO:0000313" key="1">
    <source>
        <dbReference type="EMBL" id="MED6273818.1"/>
    </source>
</evidence>
<accession>A0ABU7DFB3</accession>
<protein>
    <submittedName>
        <fullName evidence="1">Uncharacterized protein</fullName>
    </submittedName>
</protein>
<dbReference type="EMBL" id="JAHUTJ010025243">
    <property type="protein sequence ID" value="MED6273818.1"/>
    <property type="molecule type" value="Genomic_DNA"/>
</dbReference>
<name>A0ABU7DFB3_9TELE</name>
<comment type="caution">
    <text evidence="1">The sequence shown here is derived from an EMBL/GenBank/DDBJ whole genome shotgun (WGS) entry which is preliminary data.</text>
</comment>
<sequence length="100" mass="11243">MQRKARSVTSCNRETCPIRPVHSHSTSVGTTSALRAAVQQEELGLDQRPLILYLCLFLSVNGSVEALPCLTWMPCHYPHHHLPQLSPRAVSSWRSELDTH</sequence>
<gene>
    <name evidence="1" type="ORF">CHARACLAT_010255</name>
</gene>
<dbReference type="Proteomes" id="UP001352852">
    <property type="component" value="Unassembled WGS sequence"/>
</dbReference>
<reference evidence="1 2" key="1">
    <citation type="submission" date="2021-06" db="EMBL/GenBank/DDBJ databases">
        <authorList>
            <person name="Palmer J.M."/>
        </authorList>
    </citation>
    <scope>NUCLEOTIDE SEQUENCE [LARGE SCALE GENOMIC DNA]</scope>
    <source>
        <strain evidence="1 2">CL_MEX2019</strain>
        <tissue evidence="1">Muscle</tissue>
    </source>
</reference>
<evidence type="ECO:0000313" key="2">
    <source>
        <dbReference type="Proteomes" id="UP001352852"/>
    </source>
</evidence>
<proteinExistence type="predicted"/>
<keyword evidence="2" id="KW-1185">Reference proteome</keyword>
<organism evidence="1 2">
    <name type="scientific">Characodon lateralis</name>
    <dbReference type="NCBI Taxonomy" id="208331"/>
    <lineage>
        <taxon>Eukaryota</taxon>
        <taxon>Metazoa</taxon>
        <taxon>Chordata</taxon>
        <taxon>Craniata</taxon>
        <taxon>Vertebrata</taxon>
        <taxon>Euteleostomi</taxon>
        <taxon>Actinopterygii</taxon>
        <taxon>Neopterygii</taxon>
        <taxon>Teleostei</taxon>
        <taxon>Neoteleostei</taxon>
        <taxon>Acanthomorphata</taxon>
        <taxon>Ovalentaria</taxon>
        <taxon>Atherinomorphae</taxon>
        <taxon>Cyprinodontiformes</taxon>
        <taxon>Goodeidae</taxon>
        <taxon>Characodon</taxon>
    </lineage>
</organism>